<keyword evidence="17" id="KW-1185">Reference proteome</keyword>
<dbReference type="GO" id="GO:0034702">
    <property type="term" value="C:monoatomic ion channel complex"/>
    <property type="evidence" value="ECO:0007669"/>
    <property type="project" value="UniProtKB-KW"/>
</dbReference>
<dbReference type="InterPro" id="IPR031846">
    <property type="entry name" value="Hvcn1"/>
</dbReference>
<evidence type="ECO:0000256" key="1">
    <source>
        <dbReference type="ARBA" id="ARBA00004651"/>
    </source>
</evidence>
<reference evidence="16 17" key="1">
    <citation type="submission" date="2020-02" db="EMBL/GenBank/DDBJ databases">
        <title>A chromosome-scale genome assembly of the black bullhead catfish (Ameiurus melas).</title>
        <authorList>
            <person name="Wen M."/>
            <person name="Zham M."/>
            <person name="Cabau C."/>
            <person name="Klopp C."/>
            <person name="Donnadieu C."/>
            <person name="Roques C."/>
            <person name="Bouchez O."/>
            <person name="Lampietro C."/>
            <person name="Jouanno E."/>
            <person name="Herpin A."/>
            <person name="Louis A."/>
            <person name="Berthelot C."/>
            <person name="Parey E."/>
            <person name="Roest-Crollius H."/>
            <person name="Braasch I."/>
            <person name="Postlethwait J."/>
            <person name="Robinson-Rechavi M."/>
            <person name="Echchiki A."/>
            <person name="Begum T."/>
            <person name="Montfort J."/>
            <person name="Schartl M."/>
            <person name="Bobe J."/>
            <person name="Guiguen Y."/>
        </authorList>
    </citation>
    <scope>NUCLEOTIDE SEQUENCE [LARGE SCALE GENOMIC DNA]</scope>
    <source>
        <strain evidence="16">M_S1</strain>
        <tissue evidence="16">Blood</tissue>
    </source>
</reference>
<comment type="subcellular location">
    <subcellularLocation>
        <location evidence="1">Cell membrane</location>
        <topology evidence="1">Multi-pass membrane protein</topology>
    </subcellularLocation>
</comment>
<keyword evidence="7 14" id="KW-1133">Transmembrane helix</keyword>
<keyword evidence="3" id="KW-0813">Transport</keyword>
<keyword evidence="5 14" id="KW-0812">Transmembrane</keyword>
<evidence type="ECO:0000256" key="12">
    <source>
        <dbReference type="ARBA" id="ARBA00031989"/>
    </source>
</evidence>
<feature type="transmembrane region" description="Helical" evidence="14">
    <location>
        <begin position="139"/>
        <end position="160"/>
    </location>
</feature>
<dbReference type="GO" id="GO:0030171">
    <property type="term" value="F:voltage-gated proton channel activity"/>
    <property type="evidence" value="ECO:0007669"/>
    <property type="project" value="InterPro"/>
</dbReference>
<dbReference type="SUPFAM" id="SSF81324">
    <property type="entry name" value="Voltage-gated potassium channels"/>
    <property type="match status" value="1"/>
</dbReference>
<evidence type="ECO:0000256" key="3">
    <source>
        <dbReference type="ARBA" id="ARBA00022448"/>
    </source>
</evidence>
<keyword evidence="6" id="KW-0851">Voltage-gated channel</keyword>
<sequence>MYLDHADLRSVWRKKAEAELFFLKEVNQPTEHPAERAVGWRLTMVRFLKFFTVVGDDHQAASKWHEEDLHKVSEDLETAKPPARPLTFRDGLKNLFASERFQIAVVCLVIMDALFVLCELLLDLSIIEVDEHHIAPQVFHYLSLALLTFFMVELAFKLYAFRLEFFHHKFEVFDAIVVIVSFILDIVYISKENAFDGMGLLILLRLWRVARIINGILLSVKSQANHKVQKLKEENDRLHHQIGELKEHKTAMDQEVSKLRALLAKHSIQY</sequence>
<feature type="coiled-coil region" evidence="13">
    <location>
        <begin position="221"/>
        <end position="248"/>
    </location>
</feature>
<dbReference type="Pfam" id="PF00520">
    <property type="entry name" value="Ion_trans"/>
    <property type="match status" value="1"/>
</dbReference>
<dbReference type="EMBL" id="JAAGNN010000012">
    <property type="protein sequence ID" value="KAF4082601.1"/>
    <property type="molecule type" value="Genomic_DNA"/>
</dbReference>
<dbReference type="Gene3D" id="1.20.120.350">
    <property type="entry name" value="Voltage-gated potassium channels. Chain C"/>
    <property type="match status" value="1"/>
</dbReference>
<dbReference type="PANTHER" id="PTHR46480">
    <property type="entry name" value="F20B24.22"/>
    <property type="match status" value="1"/>
</dbReference>
<evidence type="ECO:0000256" key="10">
    <source>
        <dbReference type="ARBA" id="ARBA00023136"/>
    </source>
</evidence>
<keyword evidence="11" id="KW-0407">Ion channel</keyword>
<keyword evidence="4" id="KW-1003">Cell membrane</keyword>
<evidence type="ECO:0000256" key="13">
    <source>
        <dbReference type="SAM" id="Coils"/>
    </source>
</evidence>
<evidence type="ECO:0000256" key="14">
    <source>
        <dbReference type="SAM" id="Phobius"/>
    </source>
</evidence>
<feature type="domain" description="Ion transport" evidence="15">
    <location>
        <begin position="101"/>
        <end position="213"/>
    </location>
</feature>
<dbReference type="InterPro" id="IPR005821">
    <property type="entry name" value="Ion_trans_dom"/>
</dbReference>
<dbReference type="PANTHER" id="PTHR46480:SF1">
    <property type="entry name" value="VOLTAGE-GATED HYDROGEN CHANNEL 1"/>
    <property type="match status" value="1"/>
</dbReference>
<gene>
    <name evidence="16" type="ORF">AMELA_G00153560</name>
</gene>
<keyword evidence="8 13" id="KW-0175">Coiled coil</keyword>
<protein>
    <recommendedName>
        <fullName evidence="2">Voltage-gated hydrogen channel 1</fullName>
    </recommendedName>
    <alternativeName>
        <fullName evidence="12">Hydrogen voltage-gated channel 1</fullName>
    </alternativeName>
</protein>
<accession>A0A7J6AL36</accession>
<dbReference type="InterPro" id="IPR027359">
    <property type="entry name" value="Volt_channel_dom_sf"/>
</dbReference>
<evidence type="ECO:0000256" key="5">
    <source>
        <dbReference type="ARBA" id="ARBA00022692"/>
    </source>
</evidence>
<name>A0A7J6AL36_AMEME</name>
<evidence type="ECO:0000259" key="15">
    <source>
        <dbReference type="Pfam" id="PF00520"/>
    </source>
</evidence>
<proteinExistence type="predicted"/>
<evidence type="ECO:0000256" key="6">
    <source>
        <dbReference type="ARBA" id="ARBA00022882"/>
    </source>
</evidence>
<evidence type="ECO:0000256" key="4">
    <source>
        <dbReference type="ARBA" id="ARBA00022475"/>
    </source>
</evidence>
<dbReference type="AlphaFoldDB" id="A0A7J6AL36"/>
<keyword evidence="10 14" id="KW-0472">Membrane</keyword>
<evidence type="ECO:0000313" key="17">
    <source>
        <dbReference type="Proteomes" id="UP000593565"/>
    </source>
</evidence>
<evidence type="ECO:0000256" key="2">
    <source>
        <dbReference type="ARBA" id="ARBA00015897"/>
    </source>
</evidence>
<dbReference type="GO" id="GO:0010043">
    <property type="term" value="P:response to zinc ion"/>
    <property type="evidence" value="ECO:0007669"/>
    <property type="project" value="UniProtKB-ARBA"/>
</dbReference>
<feature type="transmembrane region" description="Helical" evidence="14">
    <location>
        <begin position="172"/>
        <end position="190"/>
    </location>
</feature>
<evidence type="ECO:0000256" key="8">
    <source>
        <dbReference type="ARBA" id="ARBA00023054"/>
    </source>
</evidence>
<dbReference type="Proteomes" id="UP000593565">
    <property type="component" value="Unassembled WGS sequence"/>
</dbReference>
<dbReference type="GO" id="GO:0005886">
    <property type="term" value="C:plasma membrane"/>
    <property type="evidence" value="ECO:0007669"/>
    <property type="project" value="UniProtKB-SubCell"/>
</dbReference>
<evidence type="ECO:0000256" key="11">
    <source>
        <dbReference type="ARBA" id="ARBA00023303"/>
    </source>
</evidence>
<evidence type="ECO:0000256" key="7">
    <source>
        <dbReference type="ARBA" id="ARBA00022989"/>
    </source>
</evidence>
<comment type="caution">
    <text evidence="16">The sequence shown here is derived from an EMBL/GenBank/DDBJ whole genome shotgun (WGS) entry which is preliminary data.</text>
</comment>
<evidence type="ECO:0000313" key="16">
    <source>
        <dbReference type="EMBL" id="KAF4082601.1"/>
    </source>
</evidence>
<organism evidence="16 17">
    <name type="scientific">Ameiurus melas</name>
    <name type="common">Black bullhead</name>
    <name type="synonym">Silurus melas</name>
    <dbReference type="NCBI Taxonomy" id="219545"/>
    <lineage>
        <taxon>Eukaryota</taxon>
        <taxon>Metazoa</taxon>
        <taxon>Chordata</taxon>
        <taxon>Craniata</taxon>
        <taxon>Vertebrata</taxon>
        <taxon>Euteleostomi</taxon>
        <taxon>Actinopterygii</taxon>
        <taxon>Neopterygii</taxon>
        <taxon>Teleostei</taxon>
        <taxon>Ostariophysi</taxon>
        <taxon>Siluriformes</taxon>
        <taxon>Ictaluridae</taxon>
        <taxon>Ameiurus</taxon>
    </lineage>
</organism>
<evidence type="ECO:0000256" key="9">
    <source>
        <dbReference type="ARBA" id="ARBA00023065"/>
    </source>
</evidence>
<feature type="transmembrane region" description="Helical" evidence="14">
    <location>
        <begin position="103"/>
        <end position="127"/>
    </location>
</feature>
<keyword evidence="9" id="KW-0406">Ion transport</keyword>
<dbReference type="FunFam" id="1.20.120.350:FF:000054">
    <property type="entry name" value="voltage-gated hydrogen channel 1"/>
    <property type="match status" value="1"/>
</dbReference>